<evidence type="ECO:0000256" key="2">
    <source>
        <dbReference type="ARBA" id="ARBA00022880"/>
    </source>
</evidence>
<sequence length="173" mass="19195">MKIIEVDEELYRIIAGHTQHIGESASDILRRMLNLSPSSEPRPAGIVVSRDAGKECSVDRVRAVRELLLSDEYAAQTKAIGRFMQILSSLYSLDPSGFTAATEELRGRTRVYFAEDEATLLLHGTHTKPKAIPGTPYWVITNTNSGRKRAMVEQIMTAMQFPAELTDKVCGTI</sequence>
<name>A0A379CSJ3_PLESH</name>
<evidence type="ECO:0000256" key="1">
    <source>
        <dbReference type="ARBA" id="ARBA00022490"/>
    </source>
</evidence>
<dbReference type="InterPro" id="IPR010985">
    <property type="entry name" value="Ribbon_hlx_hlx"/>
</dbReference>
<evidence type="ECO:0000259" key="6">
    <source>
        <dbReference type="Pfam" id="PF03925"/>
    </source>
</evidence>
<organism evidence="8 9">
    <name type="scientific">Plesiomonas shigelloides</name>
    <name type="common">Aeromonas shigelloides</name>
    <dbReference type="NCBI Taxonomy" id="703"/>
    <lineage>
        <taxon>Bacteria</taxon>
        <taxon>Pseudomonadati</taxon>
        <taxon>Pseudomonadota</taxon>
        <taxon>Gammaproteobacteria</taxon>
        <taxon>Enterobacterales</taxon>
        <taxon>Enterobacteriaceae</taxon>
        <taxon>Plesiomonas</taxon>
    </lineage>
</organism>
<dbReference type="AlphaFoldDB" id="A0A379CSJ3"/>
<reference evidence="8" key="1">
    <citation type="submission" date="2021-03" db="EMBL/GenBank/DDBJ databases">
        <title>Plesiomonas shigelloides zfcc0051, isolated from zebrafish feces.</title>
        <authorList>
            <person name="Vanderhoek Z."/>
            <person name="Gaulke C."/>
        </authorList>
    </citation>
    <scope>NUCLEOTIDE SEQUENCE</scope>
    <source>
        <strain evidence="8">Zfcc0051</strain>
    </source>
</reference>
<dbReference type="GO" id="GO:0006355">
    <property type="term" value="P:regulation of DNA-templated transcription"/>
    <property type="evidence" value="ECO:0007669"/>
    <property type="project" value="InterPro"/>
</dbReference>
<comment type="caution">
    <text evidence="8">The sequence shown here is derived from an EMBL/GenBank/DDBJ whole genome shotgun (WGS) entry which is preliminary data.</text>
</comment>
<dbReference type="InterPro" id="IPR026577">
    <property type="entry name" value="SeqA_DNA-bd_C"/>
</dbReference>
<dbReference type="PIRSF" id="PIRSF019401">
    <property type="entry name" value="SeqA"/>
    <property type="match status" value="1"/>
</dbReference>
<evidence type="ECO:0000259" key="7">
    <source>
        <dbReference type="Pfam" id="PF17206"/>
    </source>
</evidence>
<dbReference type="RefSeq" id="WP_010864242.1">
    <property type="nucleotide sequence ID" value="NZ_CP050969.1"/>
</dbReference>
<evidence type="ECO:0000313" key="9">
    <source>
        <dbReference type="Proteomes" id="UP000664658"/>
    </source>
</evidence>
<comment type="subcellular location">
    <subcellularLocation>
        <location evidence="4 5">Cytoplasm</location>
    </subcellularLocation>
</comment>
<dbReference type="GO" id="GO:0032297">
    <property type="term" value="P:negative regulation of DNA-templated DNA replication initiation"/>
    <property type="evidence" value="ECO:0007669"/>
    <property type="project" value="UniProtKB-UniRule"/>
</dbReference>
<comment type="caution">
    <text evidence="4">Lacks conserved residue(s) required for the propagation of feature annotation.</text>
</comment>
<gene>
    <name evidence="4 8" type="primary">seqA</name>
    <name evidence="8" type="ORF">J2R62_02740</name>
</gene>
<evidence type="ECO:0000313" key="8">
    <source>
        <dbReference type="EMBL" id="MBO1107150.1"/>
    </source>
</evidence>
<feature type="region of interest" description="Interaction with DNA" evidence="4">
    <location>
        <begin position="142"/>
        <end position="148"/>
    </location>
</feature>
<dbReference type="InterPro" id="IPR033761">
    <property type="entry name" value="SeqA_N"/>
</dbReference>
<proteinExistence type="inferred from homology"/>
<dbReference type="Pfam" id="PF17206">
    <property type="entry name" value="SeqA_N"/>
    <property type="match status" value="1"/>
</dbReference>
<keyword evidence="1 4" id="KW-0963">Cytoplasm</keyword>
<keyword evidence="3 4" id="KW-0238">DNA-binding</keyword>
<dbReference type="HAMAP" id="MF_00908">
    <property type="entry name" value="SeqA"/>
    <property type="match status" value="1"/>
</dbReference>
<dbReference type="GeneID" id="69703978"/>
<dbReference type="Pfam" id="PF03925">
    <property type="entry name" value="SeqA"/>
    <property type="match status" value="1"/>
</dbReference>
<dbReference type="SUPFAM" id="SSF82808">
    <property type="entry name" value="Replication modulator SeqA, C-terminal DNA-binding domain"/>
    <property type="match status" value="1"/>
</dbReference>
<feature type="region of interest" description="Interaction with DNA" evidence="4">
    <location>
        <begin position="108"/>
        <end position="112"/>
    </location>
</feature>
<dbReference type="InterPro" id="IPR013321">
    <property type="entry name" value="Arc_rbn_hlx_hlx"/>
</dbReference>
<dbReference type="GO" id="GO:0043565">
    <property type="term" value="F:sequence-specific DNA binding"/>
    <property type="evidence" value="ECO:0007669"/>
    <property type="project" value="UniProtKB-ARBA"/>
</dbReference>
<feature type="domain" description="Replication modulator SeqA C-terminal DNA-binding" evidence="6">
    <location>
        <begin position="63"/>
        <end position="171"/>
    </location>
</feature>
<dbReference type="Proteomes" id="UP000664658">
    <property type="component" value="Unassembled WGS sequence"/>
</dbReference>
<comment type="subunit">
    <text evidence="4">Homodimer. Polymerizes to form helical filaments.</text>
</comment>
<dbReference type="KEGG" id="pshi:SAMEA2665130_2205"/>
<comment type="function">
    <text evidence="4 5">Negative regulator of replication initiation, which contributes to regulation of DNA replication and ensures that replication initiation occurs exactly once per chromosome per cell cycle. Binds to pairs of hemimethylated GATC sequences in the oriC region, thus preventing assembly of replication proteins and re-initiation at newly replicated origins. Repression is relieved when the region becomes fully methylated.</text>
</comment>
<dbReference type="GO" id="GO:0005737">
    <property type="term" value="C:cytoplasm"/>
    <property type="evidence" value="ECO:0007669"/>
    <property type="project" value="UniProtKB-SubCell"/>
</dbReference>
<evidence type="ECO:0000256" key="3">
    <source>
        <dbReference type="ARBA" id="ARBA00023125"/>
    </source>
</evidence>
<dbReference type="EMBL" id="JAFNAA010000002">
    <property type="protein sequence ID" value="MBO1107150.1"/>
    <property type="molecule type" value="Genomic_DNA"/>
</dbReference>
<accession>A0A379CSJ3</accession>
<dbReference type="InterPro" id="IPR036835">
    <property type="entry name" value="SeqA_DNA-bd_C_sf"/>
</dbReference>
<comment type="similarity">
    <text evidence="4 5">Belongs to the SeqA family.</text>
</comment>
<dbReference type="NCBIfam" id="NF008389">
    <property type="entry name" value="PRK11187.1"/>
    <property type="match status" value="1"/>
</dbReference>
<dbReference type="SUPFAM" id="SSF47598">
    <property type="entry name" value="Ribbon-helix-helix"/>
    <property type="match status" value="1"/>
</dbReference>
<keyword evidence="2 4" id="KW-0236">DNA replication inhibitor</keyword>
<feature type="domain" description="Negative modulator of initiation of replication SeqA N-terminal" evidence="7">
    <location>
        <begin position="1"/>
        <end position="36"/>
    </location>
</feature>
<dbReference type="InterPro" id="IPR005621">
    <property type="entry name" value="SeqA"/>
</dbReference>
<evidence type="ECO:0000256" key="5">
    <source>
        <dbReference type="PIRNR" id="PIRNR019401"/>
    </source>
</evidence>
<evidence type="ECO:0000256" key="4">
    <source>
        <dbReference type="HAMAP-Rule" id="MF_00908"/>
    </source>
</evidence>
<dbReference type="Gene3D" id="1.10.1220.10">
    <property type="entry name" value="Met repressor-like"/>
    <property type="match status" value="1"/>
</dbReference>
<protein>
    <recommendedName>
        <fullName evidence="4 5">Negative modulator of initiation of replication</fullName>
    </recommendedName>
</protein>
<dbReference type="Gene3D" id="1.20.1380.10">
    <property type="entry name" value="Replication modulator SeqA, C-terminal DNA-binding domain"/>
    <property type="match status" value="1"/>
</dbReference>